<evidence type="ECO:0000313" key="2">
    <source>
        <dbReference type="Proteomes" id="UP000814033"/>
    </source>
</evidence>
<protein>
    <submittedName>
        <fullName evidence="1">Uncharacterized protein</fullName>
    </submittedName>
</protein>
<dbReference type="EMBL" id="MU275839">
    <property type="protein sequence ID" value="KAI0053637.1"/>
    <property type="molecule type" value="Genomic_DNA"/>
</dbReference>
<evidence type="ECO:0000313" key="1">
    <source>
        <dbReference type="EMBL" id="KAI0053637.1"/>
    </source>
</evidence>
<proteinExistence type="predicted"/>
<sequence length="198" mass="21840">MHMLHSLLLASLAYITAVSGVPTWERFSSRSSISSLVPIASAIEAKGLPYNEPYYLAANAPTGVPGNASVTRVPQPADAPLFFINHNRLYQYTNDSYIFTVNVLNTTAVPGEPMPYKLVLSDKPEGLENPVWRWRGTSLHFDYGQKTNLGLLFACFNKDGKEGVYLWFDPAPTPEACTIFTPHSFNALESQGLQTPLT</sequence>
<reference evidence="1" key="2">
    <citation type="journal article" date="2022" name="New Phytol.">
        <title>Evolutionary transition to the ectomycorrhizal habit in the genomes of a hyperdiverse lineage of mushroom-forming fungi.</title>
        <authorList>
            <person name="Looney B."/>
            <person name="Miyauchi S."/>
            <person name="Morin E."/>
            <person name="Drula E."/>
            <person name="Courty P.E."/>
            <person name="Kohler A."/>
            <person name="Kuo A."/>
            <person name="LaButti K."/>
            <person name="Pangilinan J."/>
            <person name="Lipzen A."/>
            <person name="Riley R."/>
            <person name="Andreopoulos W."/>
            <person name="He G."/>
            <person name="Johnson J."/>
            <person name="Nolan M."/>
            <person name="Tritt A."/>
            <person name="Barry K.W."/>
            <person name="Grigoriev I.V."/>
            <person name="Nagy L.G."/>
            <person name="Hibbett D."/>
            <person name="Henrissat B."/>
            <person name="Matheny P.B."/>
            <person name="Labbe J."/>
            <person name="Martin F.M."/>
        </authorList>
    </citation>
    <scope>NUCLEOTIDE SEQUENCE</scope>
    <source>
        <strain evidence="1">FP105234-sp</strain>
    </source>
</reference>
<gene>
    <name evidence="1" type="ORF">FA95DRAFT_1552139</name>
</gene>
<name>A0ACB8SBV0_9AGAM</name>
<reference evidence="1" key="1">
    <citation type="submission" date="2021-02" db="EMBL/GenBank/DDBJ databases">
        <authorList>
            <consortium name="DOE Joint Genome Institute"/>
            <person name="Ahrendt S."/>
            <person name="Looney B.P."/>
            <person name="Miyauchi S."/>
            <person name="Morin E."/>
            <person name="Drula E."/>
            <person name="Courty P.E."/>
            <person name="Chicoki N."/>
            <person name="Fauchery L."/>
            <person name="Kohler A."/>
            <person name="Kuo A."/>
            <person name="Labutti K."/>
            <person name="Pangilinan J."/>
            <person name="Lipzen A."/>
            <person name="Riley R."/>
            <person name="Andreopoulos W."/>
            <person name="He G."/>
            <person name="Johnson J."/>
            <person name="Barry K.W."/>
            <person name="Grigoriev I.V."/>
            <person name="Nagy L."/>
            <person name="Hibbett D."/>
            <person name="Henrissat B."/>
            <person name="Matheny P.B."/>
            <person name="Labbe J."/>
            <person name="Martin F."/>
        </authorList>
    </citation>
    <scope>NUCLEOTIDE SEQUENCE</scope>
    <source>
        <strain evidence="1">FP105234-sp</strain>
    </source>
</reference>
<keyword evidence="2" id="KW-1185">Reference proteome</keyword>
<organism evidence="1 2">
    <name type="scientific">Auriscalpium vulgare</name>
    <dbReference type="NCBI Taxonomy" id="40419"/>
    <lineage>
        <taxon>Eukaryota</taxon>
        <taxon>Fungi</taxon>
        <taxon>Dikarya</taxon>
        <taxon>Basidiomycota</taxon>
        <taxon>Agaricomycotina</taxon>
        <taxon>Agaricomycetes</taxon>
        <taxon>Russulales</taxon>
        <taxon>Auriscalpiaceae</taxon>
        <taxon>Auriscalpium</taxon>
    </lineage>
</organism>
<dbReference type="Proteomes" id="UP000814033">
    <property type="component" value="Unassembled WGS sequence"/>
</dbReference>
<accession>A0ACB8SBV0</accession>
<comment type="caution">
    <text evidence="1">The sequence shown here is derived from an EMBL/GenBank/DDBJ whole genome shotgun (WGS) entry which is preliminary data.</text>
</comment>